<dbReference type="GeneID" id="19301218"/>
<feature type="region of interest" description="Disordered" evidence="1">
    <location>
        <begin position="1"/>
        <end position="30"/>
    </location>
</feature>
<dbReference type="AlphaFoldDB" id="S7QHZ2"/>
<dbReference type="KEGG" id="gtr:GLOTRDRAFT_125144"/>
<evidence type="ECO:0000256" key="1">
    <source>
        <dbReference type="SAM" id="MobiDB-lite"/>
    </source>
</evidence>
<dbReference type="HOGENOM" id="CLU_1713464_0_0_1"/>
<dbReference type="EMBL" id="KB469297">
    <property type="protein sequence ID" value="EPQ58817.1"/>
    <property type="molecule type" value="Genomic_DNA"/>
</dbReference>
<dbReference type="Proteomes" id="UP000030669">
    <property type="component" value="Unassembled WGS sequence"/>
</dbReference>
<dbReference type="RefSeq" id="XP_007861968.1">
    <property type="nucleotide sequence ID" value="XM_007863777.1"/>
</dbReference>
<protein>
    <submittedName>
        <fullName evidence="2">Uncharacterized protein</fullName>
    </submittedName>
</protein>
<sequence>MSSTTESRKKVRWSSTVKPSPEEVEAERKRSREVAIEALEATPRPSWVCYDMVYGYPVTSEWVEKAAKEKGVKTDDFRRCADCVLTILRRKSRINELELCAPKMYATPPDFDNWLITFGADHHLQQQGRWPTLAQIEKVRKLIRGEGRPIWVPVAGGWISI</sequence>
<name>S7QHZ2_GLOTA</name>
<keyword evidence="3" id="KW-1185">Reference proteome</keyword>
<reference evidence="2 3" key="1">
    <citation type="journal article" date="2012" name="Science">
        <title>The Paleozoic origin of enzymatic lignin decomposition reconstructed from 31 fungal genomes.</title>
        <authorList>
            <person name="Floudas D."/>
            <person name="Binder M."/>
            <person name="Riley R."/>
            <person name="Barry K."/>
            <person name="Blanchette R.A."/>
            <person name="Henrissat B."/>
            <person name="Martinez A.T."/>
            <person name="Otillar R."/>
            <person name="Spatafora J.W."/>
            <person name="Yadav J.S."/>
            <person name="Aerts A."/>
            <person name="Benoit I."/>
            <person name="Boyd A."/>
            <person name="Carlson A."/>
            <person name="Copeland A."/>
            <person name="Coutinho P.M."/>
            <person name="de Vries R.P."/>
            <person name="Ferreira P."/>
            <person name="Findley K."/>
            <person name="Foster B."/>
            <person name="Gaskell J."/>
            <person name="Glotzer D."/>
            <person name="Gorecki P."/>
            <person name="Heitman J."/>
            <person name="Hesse C."/>
            <person name="Hori C."/>
            <person name="Igarashi K."/>
            <person name="Jurgens J.A."/>
            <person name="Kallen N."/>
            <person name="Kersten P."/>
            <person name="Kohler A."/>
            <person name="Kuees U."/>
            <person name="Kumar T.K.A."/>
            <person name="Kuo A."/>
            <person name="LaButti K."/>
            <person name="Larrondo L.F."/>
            <person name="Lindquist E."/>
            <person name="Ling A."/>
            <person name="Lombard V."/>
            <person name="Lucas S."/>
            <person name="Lundell T."/>
            <person name="Martin R."/>
            <person name="McLaughlin D.J."/>
            <person name="Morgenstern I."/>
            <person name="Morin E."/>
            <person name="Murat C."/>
            <person name="Nagy L.G."/>
            <person name="Nolan M."/>
            <person name="Ohm R.A."/>
            <person name="Patyshakuliyeva A."/>
            <person name="Rokas A."/>
            <person name="Ruiz-Duenas F.J."/>
            <person name="Sabat G."/>
            <person name="Salamov A."/>
            <person name="Samejima M."/>
            <person name="Schmutz J."/>
            <person name="Slot J.C."/>
            <person name="St John F."/>
            <person name="Stenlid J."/>
            <person name="Sun H."/>
            <person name="Sun S."/>
            <person name="Syed K."/>
            <person name="Tsang A."/>
            <person name="Wiebenga A."/>
            <person name="Young D."/>
            <person name="Pisabarro A."/>
            <person name="Eastwood D.C."/>
            <person name="Martin F."/>
            <person name="Cullen D."/>
            <person name="Grigoriev I.V."/>
            <person name="Hibbett D.S."/>
        </authorList>
    </citation>
    <scope>NUCLEOTIDE SEQUENCE [LARGE SCALE GENOMIC DNA]</scope>
    <source>
        <strain evidence="2 3">ATCC 11539</strain>
    </source>
</reference>
<organism evidence="2 3">
    <name type="scientific">Gloeophyllum trabeum (strain ATCC 11539 / FP-39264 / Madison 617)</name>
    <name type="common">Brown rot fungus</name>
    <dbReference type="NCBI Taxonomy" id="670483"/>
    <lineage>
        <taxon>Eukaryota</taxon>
        <taxon>Fungi</taxon>
        <taxon>Dikarya</taxon>
        <taxon>Basidiomycota</taxon>
        <taxon>Agaricomycotina</taxon>
        <taxon>Agaricomycetes</taxon>
        <taxon>Gloeophyllales</taxon>
        <taxon>Gloeophyllaceae</taxon>
        <taxon>Gloeophyllum</taxon>
    </lineage>
</organism>
<accession>S7QHZ2</accession>
<gene>
    <name evidence="2" type="ORF">GLOTRDRAFT_125144</name>
</gene>
<evidence type="ECO:0000313" key="3">
    <source>
        <dbReference type="Proteomes" id="UP000030669"/>
    </source>
</evidence>
<proteinExistence type="predicted"/>
<evidence type="ECO:0000313" key="2">
    <source>
        <dbReference type="EMBL" id="EPQ58817.1"/>
    </source>
</evidence>